<dbReference type="InterPro" id="IPR013321">
    <property type="entry name" value="Arc_rbn_hlx_hlx"/>
</dbReference>
<dbReference type="InterPro" id="IPR008651">
    <property type="entry name" value="Uncharacterised_HicB"/>
</dbReference>
<evidence type="ECO:0000313" key="1">
    <source>
        <dbReference type="EMBL" id="SNY56602.1"/>
    </source>
</evidence>
<evidence type="ECO:0000313" key="2">
    <source>
        <dbReference type="Proteomes" id="UP000219353"/>
    </source>
</evidence>
<dbReference type="EMBL" id="OBEB01000007">
    <property type="protein sequence ID" value="SNY56602.1"/>
    <property type="molecule type" value="Genomic_DNA"/>
</dbReference>
<dbReference type="SUPFAM" id="SSF47598">
    <property type="entry name" value="Ribbon-helix-helix"/>
    <property type="match status" value="1"/>
</dbReference>
<dbReference type="InterPro" id="IPR010985">
    <property type="entry name" value="Ribbon_hlx_hlx"/>
</dbReference>
<gene>
    <name evidence="1" type="ORF">SAMN06297280_3089</name>
</gene>
<keyword evidence="2" id="KW-1185">Reference proteome</keyword>
<sequence length="79" mass="8867">MSTLSLRLPDSLHQQVKALAKKDGVSINQFVSSAVAEKMTALLTEEYLLTRQQQGNERAFLQAMDKVAETEPAKYDRVK</sequence>
<name>A0A285J8R4_9GAMM</name>
<dbReference type="Gene3D" id="1.10.1220.10">
    <property type="entry name" value="Met repressor-like"/>
    <property type="match status" value="1"/>
</dbReference>
<dbReference type="RefSeq" id="WP_097112296.1">
    <property type="nucleotide sequence ID" value="NZ_OBEB01000007.1"/>
</dbReference>
<proteinExistence type="predicted"/>
<dbReference type="Pfam" id="PF05534">
    <property type="entry name" value="HicB"/>
    <property type="match status" value="1"/>
</dbReference>
<dbReference type="NCBIfam" id="NF041551">
    <property type="entry name" value="YlcI_YnfO_N"/>
    <property type="match status" value="1"/>
</dbReference>
<dbReference type="Proteomes" id="UP000219353">
    <property type="component" value="Unassembled WGS sequence"/>
</dbReference>
<accession>A0A285J8R4</accession>
<reference evidence="2" key="1">
    <citation type="submission" date="2017-09" db="EMBL/GenBank/DDBJ databases">
        <authorList>
            <person name="Varghese N."/>
            <person name="Submissions S."/>
        </authorList>
    </citation>
    <scope>NUCLEOTIDE SEQUENCE [LARGE SCALE GENOMIC DNA]</scope>
    <source>
        <strain evidence="2">CGMCC 1.12461</strain>
    </source>
</reference>
<dbReference type="AlphaFoldDB" id="A0A285J8R4"/>
<protein>
    <submittedName>
        <fullName evidence="1">HicB family protein</fullName>
    </submittedName>
</protein>
<dbReference type="OrthoDB" id="428665at2"/>
<dbReference type="GO" id="GO:0006355">
    <property type="term" value="P:regulation of DNA-templated transcription"/>
    <property type="evidence" value="ECO:0007669"/>
    <property type="project" value="InterPro"/>
</dbReference>
<organism evidence="1 2">
    <name type="scientific">Arsukibacterium tuosuense</name>
    <dbReference type="NCBI Taxonomy" id="1323745"/>
    <lineage>
        <taxon>Bacteria</taxon>
        <taxon>Pseudomonadati</taxon>
        <taxon>Pseudomonadota</taxon>
        <taxon>Gammaproteobacteria</taxon>
        <taxon>Chromatiales</taxon>
        <taxon>Chromatiaceae</taxon>
        <taxon>Arsukibacterium</taxon>
    </lineage>
</organism>